<keyword evidence="3" id="KW-0240">DNA-directed RNA polymerase</keyword>
<dbReference type="PANTHER" id="PTHR10102:SF0">
    <property type="entry name" value="DNA-DIRECTED RNA POLYMERASE, MITOCHONDRIAL"/>
    <property type="match status" value="1"/>
</dbReference>
<dbReference type="SUPFAM" id="SSF56672">
    <property type="entry name" value="DNA/RNA polymerases"/>
    <property type="match status" value="1"/>
</dbReference>
<dbReference type="PANTHER" id="PTHR10102">
    <property type="entry name" value="DNA-DIRECTED RNA POLYMERASE, MITOCHONDRIAL"/>
    <property type="match status" value="1"/>
</dbReference>
<evidence type="ECO:0000256" key="5">
    <source>
        <dbReference type="ARBA" id="ARBA00022695"/>
    </source>
</evidence>
<dbReference type="Gene3D" id="1.10.287.280">
    <property type="match status" value="1"/>
</dbReference>
<dbReference type="EC" id="2.7.7.6" evidence="2"/>
<evidence type="ECO:0000256" key="2">
    <source>
        <dbReference type="ARBA" id="ARBA00012418"/>
    </source>
</evidence>
<keyword evidence="4" id="KW-0808">Transferase</keyword>
<dbReference type="InterPro" id="IPR043502">
    <property type="entry name" value="DNA/RNA_pol_sf"/>
</dbReference>
<comment type="similarity">
    <text evidence="1">Belongs to the phage and mitochondrial RNA polymerase family.</text>
</comment>
<evidence type="ECO:0000256" key="3">
    <source>
        <dbReference type="ARBA" id="ARBA00022478"/>
    </source>
</evidence>
<accession>A0A1J0GV25</accession>
<organism evidence="9 10">
    <name type="scientific">Vibrio phage vB_VspP_pVa5</name>
    <dbReference type="NCBI Taxonomy" id="1913109"/>
    <lineage>
        <taxon>Viruses</taxon>
        <taxon>Duplodnaviria</taxon>
        <taxon>Heunggongvirae</taxon>
        <taxon>Uroviricota</taxon>
        <taxon>Caudoviricetes</taxon>
        <taxon>Schitoviridae</taxon>
        <taxon>Pontosvirinae</taxon>
        <taxon>Galateavirus</taxon>
        <taxon>Galateavirus PVA5</taxon>
    </lineage>
</organism>
<sequence length="404" mass="45973">MIKLNGKQALFIDVANNFGLDKDEFETRLAFTEKNLDKLEEMVMDADEPIAFMKSVMAIRDAQAGKASGHLVEFDSTTSGVQIMSALTGCYTGGLWTNLIDPSKRYDCYTEAFKAILAGLKSACDLTRKMAKNALMTYFYGSTAEPEKELGQASELLDEFYYMCGKKLKGAYELRNDLIEVWDPEAEEYTWTLPDGFKVIIRVVNSRMEEIYIDELKHTYYHEFKEIGTRDHAVMLAANVVHSIDAYMVREMHRRCNYTAFENVTGHDLRAIADKCQIALMLNTKPLDPIDLSAAMSLRTACEQDIDTVSYEEIYRANKVINDVLSRSSFELITIHDAFKCLPNHVQSMREHYREILAELAESDLLSSIFSDLTGEDEVYENVRNGLTKTEMAAHIRKAEYPIC</sequence>
<evidence type="ECO:0000256" key="1">
    <source>
        <dbReference type="ARBA" id="ARBA00009493"/>
    </source>
</evidence>
<evidence type="ECO:0000259" key="8">
    <source>
        <dbReference type="Pfam" id="PF00940"/>
    </source>
</evidence>
<keyword evidence="6" id="KW-0804">Transcription</keyword>
<dbReference type="GO" id="GO:0000428">
    <property type="term" value="C:DNA-directed RNA polymerase complex"/>
    <property type="evidence" value="ECO:0007669"/>
    <property type="project" value="UniProtKB-KW"/>
</dbReference>
<name>A0A1J0GV25_9CAUD</name>
<gene>
    <name evidence="9" type="ORF">vBVspPpVa5_0079</name>
</gene>
<evidence type="ECO:0000256" key="7">
    <source>
        <dbReference type="ARBA" id="ARBA00048552"/>
    </source>
</evidence>
<dbReference type="Pfam" id="PF00940">
    <property type="entry name" value="RNA_pol"/>
    <property type="match status" value="1"/>
</dbReference>
<comment type="catalytic activity">
    <reaction evidence="7">
        <text>RNA(n) + a ribonucleoside 5'-triphosphate = RNA(n+1) + diphosphate</text>
        <dbReference type="Rhea" id="RHEA:21248"/>
        <dbReference type="Rhea" id="RHEA-COMP:14527"/>
        <dbReference type="Rhea" id="RHEA-COMP:17342"/>
        <dbReference type="ChEBI" id="CHEBI:33019"/>
        <dbReference type="ChEBI" id="CHEBI:61557"/>
        <dbReference type="ChEBI" id="CHEBI:140395"/>
        <dbReference type="EC" id="2.7.7.6"/>
    </reaction>
</comment>
<dbReference type="GO" id="GO:0003899">
    <property type="term" value="F:DNA-directed RNA polymerase activity"/>
    <property type="evidence" value="ECO:0007669"/>
    <property type="project" value="UniProtKB-EC"/>
</dbReference>
<dbReference type="EMBL" id="KX889068">
    <property type="protein sequence ID" value="APC46032.1"/>
    <property type="molecule type" value="Genomic_DNA"/>
</dbReference>
<dbReference type="GO" id="GO:0003677">
    <property type="term" value="F:DNA binding"/>
    <property type="evidence" value="ECO:0007669"/>
    <property type="project" value="InterPro"/>
</dbReference>
<evidence type="ECO:0000256" key="6">
    <source>
        <dbReference type="ARBA" id="ARBA00023163"/>
    </source>
</evidence>
<protein>
    <recommendedName>
        <fullName evidence="2">DNA-directed RNA polymerase</fullName>
        <ecNumber evidence="2">2.7.7.6</ecNumber>
    </recommendedName>
</protein>
<dbReference type="Proteomes" id="UP000225978">
    <property type="component" value="Segment"/>
</dbReference>
<dbReference type="GO" id="GO:0006351">
    <property type="term" value="P:DNA-templated transcription"/>
    <property type="evidence" value="ECO:0007669"/>
    <property type="project" value="InterPro"/>
</dbReference>
<keyword evidence="5" id="KW-0548">Nucleotidyltransferase</keyword>
<reference evidence="9 10" key="1">
    <citation type="journal article" date="2017" name="Viruses">
        <title>Stumbling across the Same Phage: Comparative Genomics of Widespread Temperate Phages Infecting the Fish Pathogen Vibrio anguillarum.</title>
        <authorList>
            <person name="Kalatzis P.G."/>
            <person name="Rorbo N.I."/>
            <person name="Castillo D."/>
            <person name="Mauritzen J.J."/>
            <person name="Jorgensen J."/>
            <person name="Kokkari C."/>
            <person name="Zhang F."/>
            <person name="Katharios P."/>
            <person name="Middelboe M."/>
        </authorList>
    </citation>
    <scope>NUCLEOTIDE SEQUENCE [LARGE SCALE GENOMIC DNA]</scope>
</reference>
<evidence type="ECO:0000313" key="10">
    <source>
        <dbReference type="Proteomes" id="UP000225978"/>
    </source>
</evidence>
<dbReference type="PROSITE" id="PS00489">
    <property type="entry name" value="RNA_POL_PHAGE_2"/>
    <property type="match status" value="1"/>
</dbReference>
<evidence type="ECO:0000256" key="4">
    <source>
        <dbReference type="ARBA" id="ARBA00022679"/>
    </source>
</evidence>
<proteinExistence type="inferred from homology"/>
<dbReference type="InterPro" id="IPR046950">
    <property type="entry name" value="DNA-dir_Rpol_C_phage-type"/>
</dbReference>
<evidence type="ECO:0000313" key="9">
    <source>
        <dbReference type="EMBL" id="APC46032.1"/>
    </source>
</evidence>
<feature type="domain" description="DNA-directed RNA polymerase C-terminal" evidence="8">
    <location>
        <begin position="6"/>
        <end position="144"/>
    </location>
</feature>
<dbReference type="InterPro" id="IPR002092">
    <property type="entry name" value="DNA-dir_Rpol_phage-type"/>
</dbReference>
<keyword evidence="10" id="KW-1185">Reference proteome</keyword>